<sequence length="34" mass="4000">MCEISGFLMGVCGWLDWMEWFNLPDGFGLFDWPV</sequence>
<name>A0A5E5BRQ5_9BURK</name>
<dbReference type="AlphaFoldDB" id="A0A5E5BRQ5"/>
<evidence type="ECO:0000313" key="1">
    <source>
        <dbReference type="EMBL" id="VVE87977.1"/>
    </source>
</evidence>
<proteinExistence type="predicted"/>
<protein>
    <submittedName>
        <fullName evidence="1">Uncharacterized protein</fullName>
    </submittedName>
</protein>
<dbReference type="EMBL" id="CABPST010000003">
    <property type="protein sequence ID" value="VVE87977.1"/>
    <property type="molecule type" value="Genomic_DNA"/>
</dbReference>
<reference evidence="1 2" key="1">
    <citation type="submission" date="2019-08" db="EMBL/GenBank/DDBJ databases">
        <authorList>
            <person name="Peeters C."/>
        </authorList>
    </citation>
    <scope>NUCLEOTIDE SEQUENCE [LARGE SCALE GENOMIC DNA]</scope>
    <source>
        <strain evidence="1 2">LMG 20603</strain>
    </source>
</reference>
<gene>
    <name evidence="1" type="ORF">PBR20603_01919</name>
</gene>
<keyword evidence="2" id="KW-1185">Reference proteome</keyword>
<organism evidence="1 2">
    <name type="scientific">Pandoraea bronchicola</name>
    <dbReference type="NCBI Taxonomy" id="2508287"/>
    <lineage>
        <taxon>Bacteria</taxon>
        <taxon>Pseudomonadati</taxon>
        <taxon>Pseudomonadota</taxon>
        <taxon>Betaproteobacteria</taxon>
        <taxon>Burkholderiales</taxon>
        <taxon>Burkholderiaceae</taxon>
        <taxon>Pandoraea</taxon>
    </lineage>
</organism>
<evidence type="ECO:0000313" key="2">
    <source>
        <dbReference type="Proteomes" id="UP000382040"/>
    </source>
</evidence>
<dbReference type="Proteomes" id="UP000382040">
    <property type="component" value="Unassembled WGS sequence"/>
</dbReference>
<accession>A0A5E5BRQ5</accession>